<sequence length="297" mass="33115">MQQAGGNLGSYVVSALREADTAFNISILARQSSTSKFPSGILVHRTDYSKESLLAIFKGQDAVVSTIATDSLAVQQTIIDAAAEAGVKRFIPSEYGIDTSNSTAPDYVPDTKLKQDVHARLRTKESLGMSWTAIIVGVWFDWGIGTGIMSWDIPNRKAVIYNTGDEHYCGANLERIAEGIVKTLQRPEETKNQFVYVRSHRTTQNEVIALLEKFTGVKWEIEKARTEEATAKGKRLLKEGDDLFGLVYTVLGALYGVPSLSDFEEKAQYWSKKLDIEKEDLEETVRRVVEEVEARKQ</sequence>
<proteinExistence type="predicted"/>
<dbReference type="Proteomes" id="UP001186974">
    <property type="component" value="Unassembled WGS sequence"/>
</dbReference>
<keyword evidence="2" id="KW-1185">Reference proteome</keyword>
<organism evidence="1 2">
    <name type="scientific">Coniosporium uncinatum</name>
    <dbReference type="NCBI Taxonomy" id="93489"/>
    <lineage>
        <taxon>Eukaryota</taxon>
        <taxon>Fungi</taxon>
        <taxon>Dikarya</taxon>
        <taxon>Ascomycota</taxon>
        <taxon>Pezizomycotina</taxon>
        <taxon>Dothideomycetes</taxon>
        <taxon>Dothideomycetes incertae sedis</taxon>
        <taxon>Coniosporium</taxon>
    </lineage>
</organism>
<reference evidence="1" key="1">
    <citation type="submission" date="2024-09" db="EMBL/GenBank/DDBJ databases">
        <title>Black Yeasts Isolated from many extreme environments.</title>
        <authorList>
            <person name="Coleine C."/>
            <person name="Stajich J.E."/>
            <person name="Selbmann L."/>
        </authorList>
    </citation>
    <scope>NUCLEOTIDE SEQUENCE</scope>
    <source>
        <strain evidence="1">CCFEE 5737</strain>
    </source>
</reference>
<evidence type="ECO:0000313" key="2">
    <source>
        <dbReference type="Proteomes" id="UP001186974"/>
    </source>
</evidence>
<dbReference type="EMBL" id="JAWDJW010004511">
    <property type="protein sequence ID" value="KAK3074543.1"/>
    <property type="molecule type" value="Genomic_DNA"/>
</dbReference>
<protein>
    <submittedName>
        <fullName evidence="1">Uncharacterized protein</fullName>
    </submittedName>
</protein>
<comment type="caution">
    <text evidence="1">The sequence shown here is derived from an EMBL/GenBank/DDBJ whole genome shotgun (WGS) entry which is preliminary data.</text>
</comment>
<gene>
    <name evidence="1" type="ORF">LTS18_014228</name>
</gene>
<accession>A0ACC3DHI2</accession>
<name>A0ACC3DHI2_9PEZI</name>
<evidence type="ECO:0000313" key="1">
    <source>
        <dbReference type="EMBL" id="KAK3074543.1"/>
    </source>
</evidence>